<sequence>MTVAAGPLSAWSLVVVIGWVVVVVLVWALLFAYGRDRKRRSRF</sequence>
<dbReference type="EMBL" id="JBHSHT010000002">
    <property type="protein sequence ID" value="MFC4825957.1"/>
    <property type="molecule type" value="Genomic_DNA"/>
</dbReference>
<accession>A0ABD5Q662</accession>
<dbReference type="AlphaFoldDB" id="A0ABD5Q662"/>
<evidence type="ECO:0000313" key="3">
    <source>
        <dbReference type="Proteomes" id="UP001595945"/>
    </source>
</evidence>
<feature type="transmembrane region" description="Helical" evidence="1">
    <location>
        <begin position="12"/>
        <end position="33"/>
    </location>
</feature>
<organism evidence="2 3">
    <name type="scientific">Halorussus aquaticus</name>
    <dbReference type="NCBI Taxonomy" id="2953748"/>
    <lineage>
        <taxon>Archaea</taxon>
        <taxon>Methanobacteriati</taxon>
        <taxon>Methanobacteriota</taxon>
        <taxon>Stenosarchaea group</taxon>
        <taxon>Halobacteria</taxon>
        <taxon>Halobacteriales</taxon>
        <taxon>Haladaptataceae</taxon>
        <taxon>Halorussus</taxon>
    </lineage>
</organism>
<proteinExistence type="predicted"/>
<dbReference type="GeneID" id="73908165"/>
<protein>
    <submittedName>
        <fullName evidence="2">Uncharacterized protein</fullName>
    </submittedName>
</protein>
<keyword evidence="1" id="KW-0472">Membrane</keyword>
<comment type="caution">
    <text evidence="2">The sequence shown here is derived from an EMBL/GenBank/DDBJ whole genome shotgun (WGS) entry which is preliminary data.</text>
</comment>
<keyword evidence="1" id="KW-0812">Transmembrane</keyword>
<name>A0ABD5Q662_9EURY</name>
<evidence type="ECO:0000256" key="1">
    <source>
        <dbReference type="SAM" id="Phobius"/>
    </source>
</evidence>
<dbReference type="RefSeq" id="WP_256567959.1">
    <property type="nucleotide sequence ID" value="NZ_CP100400.1"/>
</dbReference>
<dbReference type="Proteomes" id="UP001595945">
    <property type="component" value="Unassembled WGS sequence"/>
</dbReference>
<evidence type="ECO:0000313" key="2">
    <source>
        <dbReference type="EMBL" id="MFC4825957.1"/>
    </source>
</evidence>
<reference evidence="2 3" key="1">
    <citation type="journal article" date="2019" name="Int. J. Syst. Evol. Microbiol.">
        <title>The Global Catalogue of Microorganisms (GCM) 10K type strain sequencing project: providing services to taxonomists for standard genome sequencing and annotation.</title>
        <authorList>
            <consortium name="The Broad Institute Genomics Platform"/>
            <consortium name="The Broad Institute Genome Sequencing Center for Infectious Disease"/>
            <person name="Wu L."/>
            <person name="Ma J."/>
        </authorList>
    </citation>
    <scope>NUCLEOTIDE SEQUENCE [LARGE SCALE GENOMIC DNA]</scope>
    <source>
        <strain evidence="2 3">XZYJ18</strain>
    </source>
</reference>
<keyword evidence="1" id="KW-1133">Transmembrane helix</keyword>
<gene>
    <name evidence="2" type="ORF">ACFO9K_17000</name>
</gene>
<keyword evidence="3" id="KW-1185">Reference proteome</keyword>